<name>A0A6L2P8L1_TANCI</name>
<evidence type="ECO:0000256" key="1">
    <source>
        <dbReference type="SAM" id="MobiDB-lite"/>
    </source>
</evidence>
<comment type="caution">
    <text evidence="2">The sequence shown here is derived from an EMBL/GenBank/DDBJ whole genome shotgun (WGS) entry which is preliminary data.</text>
</comment>
<feature type="region of interest" description="Disordered" evidence="1">
    <location>
        <begin position="193"/>
        <end position="219"/>
    </location>
</feature>
<organism evidence="2">
    <name type="scientific">Tanacetum cinerariifolium</name>
    <name type="common">Dalmatian daisy</name>
    <name type="synonym">Chrysanthemum cinerariifolium</name>
    <dbReference type="NCBI Taxonomy" id="118510"/>
    <lineage>
        <taxon>Eukaryota</taxon>
        <taxon>Viridiplantae</taxon>
        <taxon>Streptophyta</taxon>
        <taxon>Embryophyta</taxon>
        <taxon>Tracheophyta</taxon>
        <taxon>Spermatophyta</taxon>
        <taxon>Magnoliopsida</taxon>
        <taxon>eudicotyledons</taxon>
        <taxon>Gunneridae</taxon>
        <taxon>Pentapetalae</taxon>
        <taxon>asterids</taxon>
        <taxon>campanulids</taxon>
        <taxon>Asterales</taxon>
        <taxon>Asteraceae</taxon>
        <taxon>Asteroideae</taxon>
        <taxon>Anthemideae</taxon>
        <taxon>Anthemidinae</taxon>
        <taxon>Tanacetum</taxon>
    </lineage>
</organism>
<dbReference type="EMBL" id="BKCJ010010787">
    <property type="protein sequence ID" value="GEU93144.1"/>
    <property type="molecule type" value="Genomic_DNA"/>
</dbReference>
<feature type="compositionally biased region" description="Acidic residues" evidence="1">
    <location>
        <begin position="122"/>
        <end position="145"/>
    </location>
</feature>
<feature type="compositionally biased region" description="Basic and acidic residues" evidence="1">
    <location>
        <begin position="193"/>
        <end position="206"/>
    </location>
</feature>
<protein>
    <submittedName>
        <fullName evidence="2">Uncharacterized protein</fullName>
    </submittedName>
</protein>
<accession>A0A6L2P8L1</accession>
<sequence>TGNEDDKDVAPKSERRRIDDIIDYIRDKYGWSEEITWPDAKWRLIDADVSRTFSIKPYFERETGNEDNKDVAPKYERKRINDIKDYITDKYGPENPTWNEAKWRLIDADVSRTFSIKPYFEQDQEEEDDNDEKEQDDNDGSDDETWTPKKEATSSSRRSKKKKVVKRGEPVRHCIIGLCSPKTYDMIGKKDFGVRKEDDKKDDNENKAQVNKGKRKMAD</sequence>
<feature type="region of interest" description="Disordered" evidence="1">
    <location>
        <begin position="117"/>
        <end position="168"/>
    </location>
</feature>
<proteinExistence type="predicted"/>
<reference evidence="2" key="1">
    <citation type="journal article" date="2019" name="Sci. Rep.">
        <title>Draft genome of Tanacetum cinerariifolium, the natural source of mosquito coil.</title>
        <authorList>
            <person name="Yamashiro T."/>
            <person name="Shiraishi A."/>
            <person name="Satake H."/>
            <person name="Nakayama K."/>
        </authorList>
    </citation>
    <scope>NUCLEOTIDE SEQUENCE</scope>
</reference>
<evidence type="ECO:0000313" key="2">
    <source>
        <dbReference type="EMBL" id="GEU93144.1"/>
    </source>
</evidence>
<dbReference type="AlphaFoldDB" id="A0A6L2P8L1"/>
<gene>
    <name evidence="2" type="ORF">Tci_065122</name>
</gene>
<feature type="non-terminal residue" evidence="2">
    <location>
        <position position="1"/>
    </location>
</feature>